<organism evidence="7 8">
    <name type="scientific">Candidatus Thiodiazotropha taylori</name>
    <dbReference type="NCBI Taxonomy" id="2792791"/>
    <lineage>
        <taxon>Bacteria</taxon>
        <taxon>Pseudomonadati</taxon>
        <taxon>Pseudomonadota</taxon>
        <taxon>Gammaproteobacteria</taxon>
        <taxon>Chromatiales</taxon>
        <taxon>Sedimenticolaceae</taxon>
        <taxon>Candidatus Thiodiazotropha</taxon>
    </lineage>
</organism>
<evidence type="ECO:0000256" key="2">
    <source>
        <dbReference type="ARBA" id="ARBA00022475"/>
    </source>
</evidence>
<feature type="transmembrane region" description="Helical" evidence="6">
    <location>
        <begin position="121"/>
        <end position="139"/>
    </location>
</feature>
<dbReference type="InterPro" id="IPR050833">
    <property type="entry name" value="Poly_Biosynth_Transport"/>
</dbReference>
<dbReference type="PANTHER" id="PTHR30250">
    <property type="entry name" value="PST FAMILY PREDICTED COLANIC ACID TRANSPORTER"/>
    <property type="match status" value="1"/>
</dbReference>
<feature type="transmembrane region" description="Helical" evidence="6">
    <location>
        <begin position="268"/>
        <end position="287"/>
    </location>
</feature>
<dbReference type="Pfam" id="PF01943">
    <property type="entry name" value="Polysacc_synt"/>
    <property type="match status" value="1"/>
</dbReference>
<keyword evidence="2" id="KW-1003">Cell membrane</keyword>
<feature type="transmembrane region" description="Helical" evidence="6">
    <location>
        <begin position="87"/>
        <end position="109"/>
    </location>
</feature>
<keyword evidence="5 6" id="KW-0472">Membrane</keyword>
<feature type="transmembrane region" description="Helical" evidence="6">
    <location>
        <begin position="12"/>
        <end position="38"/>
    </location>
</feature>
<keyword evidence="4 6" id="KW-1133">Transmembrane helix</keyword>
<dbReference type="GO" id="GO:0005886">
    <property type="term" value="C:plasma membrane"/>
    <property type="evidence" value="ECO:0007669"/>
    <property type="project" value="UniProtKB-SubCell"/>
</dbReference>
<keyword evidence="3 6" id="KW-0812">Transmembrane</keyword>
<accession>A0A9E4NQ19</accession>
<feature type="transmembrane region" description="Helical" evidence="6">
    <location>
        <begin position="245"/>
        <end position="261"/>
    </location>
</feature>
<gene>
    <name evidence="7" type="ORF">JAY77_22335</name>
</gene>
<feature type="transmembrane region" description="Helical" evidence="6">
    <location>
        <begin position="159"/>
        <end position="179"/>
    </location>
</feature>
<reference evidence="7" key="1">
    <citation type="journal article" date="2021" name="Proc. Natl. Acad. Sci. U.S.A.">
        <title>Global biogeography of chemosynthetic symbionts reveals both localized and globally distributed symbiont groups. .</title>
        <authorList>
            <person name="Osvatic J.T."/>
            <person name="Wilkins L.G.E."/>
            <person name="Leibrecht L."/>
            <person name="Leray M."/>
            <person name="Zauner S."/>
            <person name="Polzin J."/>
            <person name="Camacho Y."/>
            <person name="Gros O."/>
            <person name="van Gils J.A."/>
            <person name="Eisen J.A."/>
            <person name="Petersen J.M."/>
            <person name="Yuen B."/>
        </authorList>
    </citation>
    <scope>NUCLEOTIDE SEQUENCE</scope>
    <source>
        <strain evidence="7">MAGclacostrist055</strain>
    </source>
</reference>
<feature type="transmembrane region" description="Helical" evidence="6">
    <location>
        <begin position="44"/>
        <end position="64"/>
    </location>
</feature>
<evidence type="ECO:0000256" key="3">
    <source>
        <dbReference type="ARBA" id="ARBA00022692"/>
    </source>
</evidence>
<feature type="transmembrane region" description="Helical" evidence="6">
    <location>
        <begin position="220"/>
        <end position="239"/>
    </location>
</feature>
<evidence type="ECO:0000256" key="5">
    <source>
        <dbReference type="ARBA" id="ARBA00023136"/>
    </source>
</evidence>
<dbReference type="InterPro" id="IPR002797">
    <property type="entry name" value="Polysacc_synth"/>
</dbReference>
<evidence type="ECO:0000256" key="6">
    <source>
        <dbReference type="SAM" id="Phobius"/>
    </source>
</evidence>
<evidence type="ECO:0000256" key="4">
    <source>
        <dbReference type="ARBA" id="ARBA00022989"/>
    </source>
</evidence>
<protein>
    <submittedName>
        <fullName evidence="7">Oligosaccharide flippase family protein</fullName>
    </submittedName>
</protein>
<dbReference type="PANTHER" id="PTHR30250:SF11">
    <property type="entry name" value="O-ANTIGEN TRANSPORTER-RELATED"/>
    <property type="match status" value="1"/>
</dbReference>
<feature type="transmembrane region" description="Helical" evidence="6">
    <location>
        <begin position="185"/>
        <end position="208"/>
    </location>
</feature>
<name>A0A9E4NQ19_9GAMM</name>
<evidence type="ECO:0000256" key="1">
    <source>
        <dbReference type="ARBA" id="ARBA00004651"/>
    </source>
</evidence>
<sequence>MPKSLTKIVFTGAVWALSIKMIGVLSSLSINVILARILSTDEMGAYFILTSLVLFGSLLARYGIKQVVVKIVAESLANNRPGSAADAIWKMLFIITIGAMVVCSMYYLVIGKLMVIDVFDIQILENVIGVSAIWILILAYQTPLAEVFRGLHDIRLASLFDGVLFSFMLALLLLGIWMLDLNLTFFQLIDTSVFLAGFSLFVTIVILARRRVMFVGQGKTSLRNIIAISSPLFITNVINQILTNFSLWVAAIFLVTADVALYGAAWKLVMLVTFPLMIVNMTLQPVISELYTTGRYYHLQAVLQGMATLAFIPSLLILIAFIIWSGGVLNIVYGPDYVNAALALGILSFGQLFNAWTGSCGIVLAFTGHHDNLMKITIATGILSMLLAVLLANQWGLTGIALAVSIGRIIHNGYAWIAVRKYTGLWTHASFNPIFIGDAIRRVLRGDIHT</sequence>
<comment type="subcellular location">
    <subcellularLocation>
        <location evidence="1">Cell membrane</location>
        <topology evidence="1">Multi-pass membrane protein</topology>
    </subcellularLocation>
</comment>
<comment type="caution">
    <text evidence="7">The sequence shown here is derived from an EMBL/GenBank/DDBJ whole genome shotgun (WGS) entry which is preliminary data.</text>
</comment>
<evidence type="ECO:0000313" key="8">
    <source>
        <dbReference type="Proteomes" id="UP000886674"/>
    </source>
</evidence>
<dbReference type="EMBL" id="JAEPCR010000166">
    <property type="protein sequence ID" value="MCG7980872.1"/>
    <property type="molecule type" value="Genomic_DNA"/>
</dbReference>
<feature type="transmembrane region" description="Helical" evidence="6">
    <location>
        <begin position="340"/>
        <end position="367"/>
    </location>
</feature>
<evidence type="ECO:0000313" key="7">
    <source>
        <dbReference type="EMBL" id="MCG7980872.1"/>
    </source>
</evidence>
<dbReference type="Proteomes" id="UP000886674">
    <property type="component" value="Unassembled WGS sequence"/>
</dbReference>
<dbReference type="AlphaFoldDB" id="A0A9E4NQ19"/>
<proteinExistence type="predicted"/>
<feature type="transmembrane region" description="Helical" evidence="6">
    <location>
        <begin position="307"/>
        <end position="333"/>
    </location>
</feature>